<accession>A0A6C0AX36</accession>
<sequence>MKLINKQLVNLPDETCHYIIQERNKFLIDYNIPRLTNTEVIPSSHLPINFIKPIEDIIFKMIKTNIFPTIQEEYKENIDNFEINTVFFVENSYEYNRKYINIENIDHSYGFIIILNDSIQYTGGELIINNKKILNENENIILFSNSDKIDFNNILSGEQNKIIGYINNKLIKHKFNNDILLYNNPHVSIIKNIIELDCCDALYDTFTIEKCEQLKKEERIEEINNNDICYEFSIDNYKNIYILQKINDYLQNCILLNSILNKYNIKLQNMLSYKIEIIKKDKPSYYFSPLIKKTESTNGIELFYNNKESKFTLMINLNTCDSNLVFIDTNKKYTFEKGNGILIPNNCLYNFYINLNNESTEQKYYGYFLIVTFF</sequence>
<evidence type="ECO:0000313" key="1">
    <source>
        <dbReference type="EMBL" id="QHS84308.1"/>
    </source>
</evidence>
<organism evidence="1">
    <name type="scientific">viral metagenome</name>
    <dbReference type="NCBI Taxonomy" id="1070528"/>
    <lineage>
        <taxon>unclassified sequences</taxon>
        <taxon>metagenomes</taxon>
        <taxon>organismal metagenomes</taxon>
    </lineage>
</organism>
<proteinExistence type="predicted"/>
<reference evidence="1" key="1">
    <citation type="journal article" date="2020" name="Nature">
        <title>Giant virus diversity and host interactions through global metagenomics.</title>
        <authorList>
            <person name="Schulz F."/>
            <person name="Roux S."/>
            <person name="Paez-Espino D."/>
            <person name="Jungbluth S."/>
            <person name="Walsh D.A."/>
            <person name="Denef V.J."/>
            <person name="McMahon K.D."/>
            <person name="Konstantinidis K.T."/>
            <person name="Eloe-Fadrosh E.A."/>
            <person name="Kyrpides N.C."/>
            <person name="Woyke T."/>
        </authorList>
    </citation>
    <scope>NUCLEOTIDE SEQUENCE</scope>
    <source>
        <strain evidence="1">GVMAG-S-ERX555965-48</strain>
    </source>
</reference>
<dbReference type="EMBL" id="MN738779">
    <property type="protein sequence ID" value="QHS84308.1"/>
    <property type="molecule type" value="Genomic_DNA"/>
</dbReference>
<protein>
    <submittedName>
        <fullName evidence="1">Uncharacterized protein</fullName>
    </submittedName>
</protein>
<name>A0A6C0AX36_9ZZZZ</name>
<dbReference type="AlphaFoldDB" id="A0A6C0AX36"/>